<feature type="region of interest" description="Disordered" evidence="5">
    <location>
        <begin position="114"/>
        <end position="142"/>
    </location>
</feature>
<evidence type="ECO:0000256" key="1">
    <source>
        <dbReference type="ARBA" id="ARBA00004141"/>
    </source>
</evidence>
<comment type="subcellular location">
    <subcellularLocation>
        <location evidence="1">Membrane</location>
        <topology evidence="1">Multi-pass membrane protein</topology>
    </subcellularLocation>
</comment>
<dbReference type="PANTHER" id="PTHR19317">
    <property type="entry name" value="PRENYLATED RAB ACCEPTOR 1-RELATED"/>
    <property type="match status" value="1"/>
</dbReference>
<comment type="caution">
    <text evidence="7">The sequence shown here is derived from an EMBL/GenBank/DDBJ whole genome shotgun (WGS) entry which is preliminary data.</text>
</comment>
<gene>
    <name evidence="7" type="ORF">CGC21_37835</name>
</gene>
<evidence type="ECO:0000256" key="2">
    <source>
        <dbReference type="ARBA" id="ARBA00022692"/>
    </source>
</evidence>
<dbReference type="GO" id="GO:0005794">
    <property type="term" value="C:Golgi apparatus"/>
    <property type="evidence" value="ECO:0007669"/>
    <property type="project" value="TreeGrafter"/>
</dbReference>
<dbReference type="Proteomes" id="UP000318447">
    <property type="component" value="Unassembled WGS sequence"/>
</dbReference>
<keyword evidence="2 6" id="KW-0812">Transmembrane</keyword>
<evidence type="ECO:0000256" key="3">
    <source>
        <dbReference type="ARBA" id="ARBA00022989"/>
    </source>
</evidence>
<feature type="transmembrane region" description="Helical" evidence="6">
    <location>
        <begin position="230"/>
        <end position="257"/>
    </location>
</feature>
<evidence type="ECO:0000313" key="8">
    <source>
        <dbReference type="Proteomes" id="UP000318447"/>
    </source>
</evidence>
<evidence type="ECO:0000256" key="4">
    <source>
        <dbReference type="ARBA" id="ARBA00023136"/>
    </source>
</evidence>
<evidence type="ECO:0000313" key="7">
    <source>
        <dbReference type="EMBL" id="TPP53716.1"/>
    </source>
</evidence>
<dbReference type="PANTHER" id="PTHR19317:SF0">
    <property type="entry name" value="PRENYLATED RAB ACCEPTOR PROTEIN 1"/>
    <property type="match status" value="1"/>
</dbReference>
<keyword evidence="3 6" id="KW-1133">Transmembrane helix</keyword>
<feature type="transmembrane region" description="Helical" evidence="6">
    <location>
        <begin position="289"/>
        <end position="322"/>
    </location>
</feature>
<feature type="region of interest" description="Disordered" evidence="5">
    <location>
        <begin position="1"/>
        <end position="44"/>
    </location>
</feature>
<dbReference type="VEuPathDB" id="TriTrypDB:LdBPK_331600.1"/>
<dbReference type="VEuPathDB" id="TriTrypDB:LDHU3_33.2430"/>
<sequence length="387" mass="43667">MSSSNASDSPMLGGRLQGASDTNFDPPASMSIEETPSFSSAHLECEHMRQLHTPGISAATSGQRRGGHGGSVSCDSCSDLYSEGESEDSDLLERPGNMALPAFQHNRQRLGAHENRSALRAPQSPQAIQSEKRGGSDSSRFGAKRTTCSLGSIPVSYFSSSNVKSFAFRDEIGCHVQHLRNFYKMIEDDRLPWMTDFADIHKMELPRKAKEIAWRLNLNIPYYSSNYIEIFYVVTMPLLFVCNTPFFVVTFLAIVIIHSIRMHKKKTHEYGDSVVVLGQQIRYRQLGHLLVFAFVMLLMFFNGLRTLLWVLLLNVCIIVPHALMRKPTYFDDEDLEKCRPKMVQYAICLVILVLAYLEGDLCADEAAESRRAVERERKRVAQAMAKR</sequence>
<dbReference type="VEuPathDB" id="TriTrypDB:LdCL_330022600"/>
<dbReference type="GO" id="GO:0016020">
    <property type="term" value="C:membrane"/>
    <property type="evidence" value="ECO:0007669"/>
    <property type="project" value="UniProtKB-SubCell"/>
</dbReference>
<accession>A0A504XYZ9</accession>
<dbReference type="AlphaFoldDB" id="A0A504XYZ9"/>
<keyword evidence="4 6" id="KW-0472">Membrane</keyword>
<evidence type="ECO:0000256" key="5">
    <source>
        <dbReference type="SAM" id="MobiDB-lite"/>
    </source>
</evidence>
<organism evidence="7 8">
    <name type="scientific">Leishmania donovani</name>
    <dbReference type="NCBI Taxonomy" id="5661"/>
    <lineage>
        <taxon>Eukaryota</taxon>
        <taxon>Discoba</taxon>
        <taxon>Euglenozoa</taxon>
        <taxon>Kinetoplastea</taxon>
        <taxon>Metakinetoplastina</taxon>
        <taxon>Trypanosomatida</taxon>
        <taxon>Trypanosomatidae</taxon>
        <taxon>Leishmaniinae</taxon>
        <taxon>Leishmania</taxon>
    </lineage>
</organism>
<evidence type="ECO:0000256" key="6">
    <source>
        <dbReference type="SAM" id="Phobius"/>
    </source>
</evidence>
<proteinExistence type="predicted"/>
<dbReference type="EMBL" id="RHLC01000007">
    <property type="protein sequence ID" value="TPP53716.1"/>
    <property type="molecule type" value="Genomic_DNA"/>
</dbReference>
<protein>
    <submittedName>
        <fullName evidence="7">PRA1 family protein</fullName>
    </submittedName>
</protein>
<name>A0A504XYZ9_LEIDO</name>
<dbReference type="Pfam" id="PF03208">
    <property type="entry name" value="PRA1"/>
    <property type="match status" value="1"/>
</dbReference>
<reference evidence="8" key="1">
    <citation type="submission" date="2019-02" db="EMBL/GenBank/DDBJ databases">
        <title>FDA dAtabase for Regulatory Grade micrObial Sequences (FDA-ARGOS): Supporting development and validation of Infectious Disease Dx tests.</title>
        <authorList>
            <person name="Duncan R."/>
            <person name="Fisher C."/>
            <person name="Tallon L."/>
            <person name="Sadzewicz L."/>
            <person name="Sengamalay N."/>
            <person name="Ott S."/>
            <person name="Godinez A."/>
            <person name="Nagaraj S."/>
            <person name="Vavikolanu K."/>
            <person name="Nadendla S."/>
            <person name="Aluvathingal J."/>
            <person name="Sichtig H."/>
        </authorList>
    </citation>
    <scope>NUCLEOTIDE SEQUENCE [LARGE SCALE GENOMIC DNA]</scope>
    <source>
        <strain evidence="8">FDAARGOS_361</strain>
    </source>
</reference>
<dbReference type="InterPro" id="IPR004895">
    <property type="entry name" value="Prenylated_rab_accept_PRA1"/>
</dbReference>